<feature type="region of interest" description="Disordered" evidence="1">
    <location>
        <begin position="1"/>
        <end position="27"/>
    </location>
</feature>
<feature type="compositionally biased region" description="Polar residues" evidence="1">
    <location>
        <begin position="1603"/>
        <end position="1617"/>
    </location>
</feature>
<feature type="compositionally biased region" description="Polar residues" evidence="1">
    <location>
        <begin position="1844"/>
        <end position="1856"/>
    </location>
</feature>
<reference evidence="2 3" key="1">
    <citation type="journal article" date="2024" name="Nat. Commun.">
        <title>Phylogenomics reveals the evolutionary origins of lichenization in chlorophyte algae.</title>
        <authorList>
            <person name="Puginier C."/>
            <person name="Libourel C."/>
            <person name="Otte J."/>
            <person name="Skaloud P."/>
            <person name="Haon M."/>
            <person name="Grisel S."/>
            <person name="Petersen M."/>
            <person name="Berrin J.G."/>
            <person name="Delaux P.M."/>
            <person name="Dal Grande F."/>
            <person name="Keller J."/>
        </authorList>
    </citation>
    <scope>NUCLEOTIDE SEQUENCE [LARGE SCALE GENOMIC DNA]</scope>
    <source>
        <strain evidence="2 3">SAG 2145</strain>
    </source>
</reference>
<comment type="caution">
    <text evidence="2">The sequence shown here is derived from an EMBL/GenBank/DDBJ whole genome shotgun (WGS) entry which is preliminary data.</text>
</comment>
<feature type="compositionally biased region" description="Low complexity" evidence="1">
    <location>
        <begin position="846"/>
        <end position="855"/>
    </location>
</feature>
<feature type="compositionally biased region" description="Acidic residues" evidence="1">
    <location>
        <begin position="306"/>
        <end position="315"/>
    </location>
</feature>
<organism evidence="2 3">
    <name type="scientific">Apatococcus lobatus</name>
    <dbReference type="NCBI Taxonomy" id="904363"/>
    <lineage>
        <taxon>Eukaryota</taxon>
        <taxon>Viridiplantae</taxon>
        <taxon>Chlorophyta</taxon>
        <taxon>core chlorophytes</taxon>
        <taxon>Trebouxiophyceae</taxon>
        <taxon>Chlorellales</taxon>
        <taxon>Chlorellaceae</taxon>
        <taxon>Apatococcus</taxon>
    </lineage>
</organism>
<feature type="compositionally biased region" description="Polar residues" evidence="1">
    <location>
        <begin position="1225"/>
        <end position="1235"/>
    </location>
</feature>
<proteinExistence type="predicted"/>
<feature type="compositionally biased region" description="Polar residues" evidence="1">
    <location>
        <begin position="1088"/>
        <end position="1102"/>
    </location>
</feature>
<feature type="compositionally biased region" description="Basic and acidic residues" evidence="1">
    <location>
        <begin position="328"/>
        <end position="342"/>
    </location>
</feature>
<feature type="compositionally biased region" description="Basic and acidic residues" evidence="1">
    <location>
        <begin position="737"/>
        <end position="757"/>
    </location>
</feature>
<feature type="compositionally biased region" description="Polar residues" evidence="1">
    <location>
        <begin position="1328"/>
        <end position="1356"/>
    </location>
</feature>
<feature type="compositionally biased region" description="Basic and acidic residues" evidence="1">
    <location>
        <begin position="1015"/>
        <end position="1053"/>
    </location>
</feature>
<feature type="compositionally biased region" description="Low complexity" evidence="1">
    <location>
        <begin position="404"/>
        <end position="413"/>
    </location>
</feature>
<evidence type="ECO:0000313" key="2">
    <source>
        <dbReference type="EMBL" id="KAK9836769.1"/>
    </source>
</evidence>
<feature type="compositionally biased region" description="Pro residues" evidence="1">
    <location>
        <begin position="1687"/>
        <end position="1708"/>
    </location>
</feature>
<dbReference type="Proteomes" id="UP001438707">
    <property type="component" value="Unassembled WGS sequence"/>
</dbReference>
<dbReference type="EMBL" id="JALJOS010000007">
    <property type="protein sequence ID" value="KAK9836769.1"/>
    <property type="molecule type" value="Genomic_DNA"/>
</dbReference>
<feature type="region of interest" description="Disordered" evidence="1">
    <location>
        <begin position="252"/>
        <end position="1868"/>
    </location>
</feature>
<keyword evidence="3" id="KW-1185">Reference proteome</keyword>
<feature type="compositionally biased region" description="Polar residues" evidence="1">
    <location>
        <begin position="1771"/>
        <end position="1786"/>
    </location>
</feature>
<gene>
    <name evidence="2" type="ORF">WJX74_007683</name>
</gene>
<feature type="compositionally biased region" description="Basic and acidic residues" evidence="1">
    <location>
        <begin position="1444"/>
        <end position="1460"/>
    </location>
</feature>
<feature type="compositionally biased region" description="Low complexity" evidence="1">
    <location>
        <begin position="577"/>
        <end position="589"/>
    </location>
</feature>
<sequence>MLSSRDQGDSSGLTGIASRPQSPLAREMELPDPVIRVKLPEYSKSQALELFLSFLKTCPDFQSTAEILELELQLAARTKLAYDGNLQAELQQHIQTCSLQLHSRLQGPSGVTQLRLESGSSAPLALTSHAHASEPRFPQPEPACAADVEACIGPRSTVAAAQEAKACILPSSAAHALPMDVASVDGAAGDPAQGAAAPALEAPMSSPFPAQARSASILEPAAAAGSGAAYETSAAATDPATEQDQGPLLAPIVAATDPPSSENPPPHLVKTAASMKPSEPTMSNEPAALVAPVPSAGHDNPLQELLDWDFEEEPEALVTAASPGPRLVRSERRPHPSDKDRAGSTAGKPQSLPQVPASKRLRPPGDDVKPVGGQHRADEQPRHGLAAAEQRRQGEARDRRRASSRSPGEAAAAADRRSARRMPGDIHPPCRHIRRRGDDSAPAKRSRSRSPAGIPHKQPRLDASTPAADRLSKVQREELFDREEVLRRAAEARRATDWELRQPALGTGLGIPTLSSRWAPSPGPPGFSRPHERPAARPSSLSMDPSLDREHSMSQHSHLPGDSYDAEEPRKLQRIGAAARTARPLSAAPHAALEDERALLRDRPHSPLRQDSIHCGLSRDRPHSPHMQDFLPGSSLDRPYSLQGQDTFPHALAAPRSAVFETTRSARSWDEPPPWDEHGPRHREWPGRRHSRHEEELPPPPLPPPPPTGSARGSPKAAGSLPLPPPPPPNSSTSRRASLDHSPERRSGDRPRTHHDALPSVRASANPAFHSSSTPAPPSPKTRDSNPPSNPEPPANKRQRTEDPTPSAKPAHADEASHHRAQHQSRVSPSPEHEPSSRRTERGSKQHQQLQSQQQPPVDAIHAHPDGRHPAQGSSGCQRLSRQNHADRHQLRQERSDQDDETSARGMTPRHPSRQGVPGSVSLLHPGSEAANVKGPSSHEQQFPSAASHPRDKQPSGSLPDDSHHIHRNDGHGGADSSKADRKADRHLQSAHGHASAPREKSAKGGAALQRTSKLHGDKQQPDEIPHHSSQDHLNRERRRSRDAGAETDRDQPHAASKTSARRSADRDPDEPAQASELRHGHDKFAIQGSQEIQAGRTTLPPQASRKSSRDGSSSKDRGASPSADRGSSPIAQTKTKSAYLGRDQGSVKPKPGQEKGLDAVAGSKPDHGIKPDELDEGPSSPAPPGFSSKRGSRPPKEGNKVEGNNPRHLQQPADSALQGPAVVTSHSALQQLKASAQPDDGRRSAKTSGNHDEGAQKPAQKPAVRSEQPTAASEMPVSRVTPEQQVLVGTNHAHETASNARKRTREQADLPVSDLQESAPVQALAHGSSNPHADSHANASGRKSTRSTTADSTDPAQRLQHDIPRSTAEAGAAQRNEHGSHRSKVNPSSGKVSGVNAEEPTGTGKGRASNAHGQVKDDMNGGQARSVRGKYDASSEGPGGSERASKAHESQPEMRKPETKGLQPGAGSGGRGTGSHKPSETQAAVHGKNSRQSSKSKAIDAPPQPGACSTIRQSPGSLGLEPPAGKQSNPCGSKTPQLGAQSAAKDGTESVLDATPAAVRKISASKGRGPATLVHSSSQVLEAFHDAQKSSAAKPSGPASSRPTSKNRASSVSAPVSRNYEAAQAAQKPSARPLAPSSSQPASQGKLSSISIQPSVAPPKSSQQPPHIASSQLLHADARQPLPNSFLPPPSPPASPPPLPSDIPPASPNKASSAGKAPIVVPEAHTPQALGDSHALPAPETEPPGIGALHSKASRFSSGPANERRPQTGLLRSSTPASEMASNDPQAVLKSAGGSGSPSAEALTRPLRKPIQWTAPDPGERVRPMSAEAEPLSTEPSSKRRNPQSFSRGKSNNKPSGRGGRYPRHRR</sequence>
<feature type="compositionally biased region" description="Polar residues" evidence="1">
    <location>
        <begin position="1646"/>
        <end position="1674"/>
    </location>
</feature>
<feature type="compositionally biased region" description="Polar residues" evidence="1">
    <location>
        <begin position="1"/>
        <end position="13"/>
    </location>
</feature>
<feature type="compositionally biased region" description="Basic and acidic residues" evidence="1">
    <location>
        <begin position="667"/>
        <end position="696"/>
    </location>
</feature>
<name>A0AAW1RSV7_9CHLO</name>
<feature type="compositionally biased region" description="Basic and acidic residues" evidence="1">
    <location>
        <begin position="363"/>
        <end position="382"/>
    </location>
</feature>
<feature type="compositionally biased region" description="Pro residues" evidence="1">
    <location>
        <begin position="698"/>
        <end position="708"/>
    </location>
</feature>
<feature type="compositionally biased region" description="Basic and acidic residues" evidence="1">
    <location>
        <begin position="1108"/>
        <end position="1119"/>
    </location>
</feature>
<feature type="compositionally biased region" description="Polar residues" evidence="1">
    <location>
        <begin position="1527"/>
        <end position="1541"/>
    </location>
</feature>
<feature type="compositionally biased region" description="Polar residues" evidence="1">
    <location>
        <begin position="872"/>
        <end position="883"/>
    </location>
</feature>
<feature type="compositionally biased region" description="Basic and acidic residues" evidence="1">
    <location>
        <begin position="592"/>
        <end position="605"/>
    </location>
</feature>
<evidence type="ECO:0000256" key="1">
    <source>
        <dbReference type="SAM" id="MobiDB-lite"/>
    </source>
</evidence>
<evidence type="ECO:0000313" key="3">
    <source>
        <dbReference type="Proteomes" id="UP001438707"/>
    </source>
</evidence>
<feature type="compositionally biased region" description="Basic and acidic residues" evidence="1">
    <location>
        <begin position="1240"/>
        <end position="1256"/>
    </location>
</feature>
<feature type="compositionally biased region" description="Low complexity" evidence="1">
    <location>
        <begin position="1590"/>
        <end position="1602"/>
    </location>
</feature>
<accession>A0AAW1RSV7</accession>
<feature type="compositionally biased region" description="Basic and acidic residues" evidence="1">
    <location>
        <begin position="389"/>
        <end position="398"/>
    </location>
</feature>
<feature type="compositionally biased region" description="Basic and acidic residues" evidence="1">
    <location>
        <begin position="961"/>
        <end position="988"/>
    </location>
</feature>
<protein>
    <submittedName>
        <fullName evidence="2">Uncharacterized protein</fullName>
    </submittedName>
</protein>
<feature type="compositionally biased region" description="Low complexity" evidence="1">
    <location>
        <begin position="1630"/>
        <end position="1644"/>
    </location>
</feature>
<feature type="compositionally biased region" description="Basic and acidic residues" evidence="1">
    <location>
        <begin position="884"/>
        <end position="896"/>
    </location>
</feature>
<feature type="compositionally biased region" description="Basic and acidic residues" evidence="1">
    <location>
        <begin position="831"/>
        <end position="844"/>
    </location>
</feature>
<feature type="compositionally biased region" description="Basic and acidic residues" evidence="1">
    <location>
        <begin position="470"/>
        <end position="500"/>
    </location>
</feature>
<feature type="compositionally biased region" description="Gly residues" evidence="1">
    <location>
        <begin position="1465"/>
        <end position="1474"/>
    </location>
</feature>